<dbReference type="EMBL" id="LR031880">
    <property type="protein sequence ID" value="VDD62224.1"/>
    <property type="molecule type" value="Genomic_DNA"/>
</dbReference>
<dbReference type="AlphaFoldDB" id="A0A3P6GW99"/>
<feature type="compositionally biased region" description="Polar residues" evidence="1">
    <location>
        <begin position="9"/>
        <end position="33"/>
    </location>
</feature>
<name>A0A3P6GW99_BRAOL</name>
<feature type="region of interest" description="Disordered" evidence="1">
    <location>
        <begin position="1"/>
        <end position="69"/>
    </location>
</feature>
<gene>
    <name evidence="2" type="ORF">BOLC6T37677H</name>
</gene>
<accession>A0A3P6GW99</accession>
<protein>
    <submittedName>
        <fullName evidence="2">Uncharacterized protein</fullName>
    </submittedName>
</protein>
<reference evidence="2" key="1">
    <citation type="submission" date="2018-11" db="EMBL/GenBank/DDBJ databases">
        <authorList>
            <consortium name="Genoscope - CEA"/>
            <person name="William W."/>
        </authorList>
    </citation>
    <scope>NUCLEOTIDE SEQUENCE</scope>
</reference>
<evidence type="ECO:0000256" key="1">
    <source>
        <dbReference type="SAM" id="MobiDB-lite"/>
    </source>
</evidence>
<sequence length="69" mass="7342">MASLLDTLGKTSEISDQSLTTPGDPQPSSSQTIAKIDHLSDSKSLPRQFAIGEGSNTPKKRNRVSVKST</sequence>
<evidence type="ECO:0000313" key="2">
    <source>
        <dbReference type="EMBL" id="VDD62224.1"/>
    </source>
</evidence>
<feature type="compositionally biased region" description="Basic residues" evidence="1">
    <location>
        <begin position="58"/>
        <end position="69"/>
    </location>
</feature>
<organism evidence="2">
    <name type="scientific">Brassica oleracea</name>
    <name type="common">Wild cabbage</name>
    <dbReference type="NCBI Taxonomy" id="3712"/>
    <lineage>
        <taxon>Eukaryota</taxon>
        <taxon>Viridiplantae</taxon>
        <taxon>Streptophyta</taxon>
        <taxon>Embryophyta</taxon>
        <taxon>Tracheophyta</taxon>
        <taxon>Spermatophyta</taxon>
        <taxon>Magnoliopsida</taxon>
        <taxon>eudicotyledons</taxon>
        <taxon>Gunneridae</taxon>
        <taxon>Pentapetalae</taxon>
        <taxon>rosids</taxon>
        <taxon>malvids</taxon>
        <taxon>Brassicales</taxon>
        <taxon>Brassicaceae</taxon>
        <taxon>Brassiceae</taxon>
        <taxon>Brassica</taxon>
    </lineage>
</organism>
<proteinExistence type="predicted"/>